<evidence type="ECO:0000256" key="1">
    <source>
        <dbReference type="ARBA" id="ARBA00004123"/>
    </source>
</evidence>
<keyword evidence="10" id="KW-1185">Reference proteome</keyword>
<dbReference type="GO" id="GO:0005049">
    <property type="term" value="F:nuclear export signal receptor activity"/>
    <property type="evidence" value="ECO:0007669"/>
    <property type="project" value="InterPro"/>
</dbReference>
<protein>
    <submittedName>
        <fullName evidence="9">1085_t:CDS:1</fullName>
    </submittedName>
</protein>
<evidence type="ECO:0000256" key="2">
    <source>
        <dbReference type="ARBA" id="ARBA00004496"/>
    </source>
</evidence>
<comment type="subcellular location">
    <subcellularLocation>
        <location evidence="2">Cytoplasm</location>
    </subcellularLocation>
    <subcellularLocation>
        <location evidence="1">Nucleus</location>
    </subcellularLocation>
</comment>
<dbReference type="PANTHER" id="PTHR12596">
    <property type="entry name" value="EXPORTIN 4,7-RELATED"/>
    <property type="match status" value="1"/>
</dbReference>
<dbReference type="OrthoDB" id="244158at2759"/>
<dbReference type="InterPro" id="IPR011989">
    <property type="entry name" value="ARM-like"/>
</dbReference>
<feature type="domain" description="Exportin-7/Ran-binding protein 17 TPR repeats" evidence="8">
    <location>
        <begin position="674"/>
        <end position="712"/>
    </location>
</feature>
<evidence type="ECO:0000256" key="4">
    <source>
        <dbReference type="ARBA" id="ARBA00022448"/>
    </source>
</evidence>
<dbReference type="InterPro" id="IPR016024">
    <property type="entry name" value="ARM-type_fold"/>
</dbReference>
<dbReference type="GO" id="GO:0005643">
    <property type="term" value="C:nuclear pore"/>
    <property type="evidence" value="ECO:0007669"/>
    <property type="project" value="TreeGrafter"/>
</dbReference>
<evidence type="ECO:0000256" key="7">
    <source>
        <dbReference type="ARBA" id="ARBA00023242"/>
    </source>
</evidence>
<keyword evidence="4" id="KW-0813">Transport</keyword>
<keyword evidence="7" id="KW-0539">Nucleus</keyword>
<sequence>MNASLDQKLHYLETLCQEVYNPKSQEQRENAEKLLDCAFPTFSDSSSAGANSGNTSPILPNPLGVHIHTPAESSAYCQWLLKNSASPYAQMFASGRLKTLVTDHFSMFTMQQKLDLSTNPEYQPFVISSLAQLFAAITRAGWSEGDEFRLVTNDLSNFLQATVDHKIVGLQILGIVVSDINQASIAGRNINKLRKTAVSFRDQQLLKIFQLGMANLRQILHREVPYTKSNQDSRIKEACLTLLRNCLAFDFIGTIPDESGEDIGSIQVPMSWRQTVEEPTFLQTLFDCYKQFQPPPSSQVMEVLVQVSSIRRSLFNEDERSKFLFTLMQGTSEILLTSIGLENVNNYHEFCRLLSRFRSTHQCNEITEKPGYGEWLDLVANFSVKGFQAWQWAPNSVQYLLTFWSKMLSSTGASNATTSRLERIAPQLMRAYVVSRIDSVNVDGGAIDDLLDNEDAQITEFELLATIARYKYDDCSAVIMETFDPIASTYQNLMTQASTGVGNSSSSSAMEAVQTKFAWLVYMIGGLVGGRQTYISSEEQDYIDGELSCKVLQLMNVNQSWNAPNVGHFGCEKLELSFVYFFGTFRKSYIGDNSHKVSKVFGKLSENFAIHDQTMLLNVIVQKLATNLKMWANSPQIILRSINLLNDFAAGYLEDSSHHSRVVALRVNFYLHSRARSYSSVRLLRKLETVQYIIQNHSIKSFPFLGVPENFRNRMKYYAALSKILFADENPELDFDEFIKPWDETLRELETFNTLSEFRQPVVKDTLMGVLYDLRGFLSALQGRKQFTLFFDWFYPNHSEVLLHALEAWADDRLAIGILKFYLEFVNNKAQRLNFEVSSPNGILIFREASKVINAYGRQTLARPSLGSDKYADKYKGITVCFLMLTRCFGGRYVNFGVFELYGDKALEVALSTMFELILSIPFEDLMEYPKLCRAFFQLMEMFTNEHMTTLRELNSNVFLFTLNRFLTLSNVIHNVANSAACIAVDNICTFVVQQMAKQKPNQHWLLVYLSQYSHILPYMLAANFGMVLFEDRQNQWSLSRPLLGLILLNREYFFEYTQLILQLQLPERRETLAKALTALMEDFEWNLTSKNRDRFTQNLCQFKRELSTHNVVLVQPPSDNKSIM</sequence>
<reference evidence="9" key="1">
    <citation type="submission" date="2021-06" db="EMBL/GenBank/DDBJ databases">
        <authorList>
            <person name="Kallberg Y."/>
            <person name="Tangrot J."/>
            <person name="Rosling A."/>
        </authorList>
    </citation>
    <scope>NUCLEOTIDE SEQUENCE</scope>
    <source>
        <strain evidence="9">IA702</strain>
    </source>
</reference>
<dbReference type="PANTHER" id="PTHR12596:SF2">
    <property type="entry name" value="EXPORTIN-7 ISOFORM X1"/>
    <property type="match status" value="1"/>
</dbReference>
<comment type="similarity">
    <text evidence="3">Belongs to the exportin family.</text>
</comment>
<name>A0A9N9GHQ4_9GLOM</name>
<dbReference type="EMBL" id="CAJVPJ010001759">
    <property type="protein sequence ID" value="CAG8602788.1"/>
    <property type="molecule type" value="Genomic_DNA"/>
</dbReference>
<accession>A0A9N9GHQ4</accession>
<evidence type="ECO:0000259" key="8">
    <source>
        <dbReference type="Pfam" id="PF25795"/>
    </source>
</evidence>
<dbReference type="SUPFAM" id="SSF48371">
    <property type="entry name" value="ARM repeat"/>
    <property type="match status" value="1"/>
</dbReference>
<feature type="domain" description="Exportin-7/Ran-binding protein 17 TPR repeats" evidence="8">
    <location>
        <begin position="444"/>
        <end position="653"/>
    </location>
</feature>
<evidence type="ECO:0000256" key="6">
    <source>
        <dbReference type="ARBA" id="ARBA00022927"/>
    </source>
</evidence>
<evidence type="ECO:0000256" key="3">
    <source>
        <dbReference type="ARBA" id="ARBA00009466"/>
    </source>
</evidence>
<dbReference type="InterPro" id="IPR057947">
    <property type="entry name" value="TPR_XPO7/RBP17"/>
</dbReference>
<comment type="caution">
    <text evidence="9">The sequence shown here is derived from an EMBL/GenBank/DDBJ whole genome shotgun (WGS) entry which is preliminary data.</text>
</comment>
<evidence type="ECO:0000256" key="5">
    <source>
        <dbReference type="ARBA" id="ARBA00022490"/>
    </source>
</evidence>
<evidence type="ECO:0000313" key="10">
    <source>
        <dbReference type="Proteomes" id="UP000789572"/>
    </source>
</evidence>
<dbReference type="Pfam" id="PF25795">
    <property type="entry name" value="TPR_XPO7"/>
    <property type="match status" value="2"/>
</dbReference>
<dbReference type="GO" id="GO:0006611">
    <property type="term" value="P:protein export from nucleus"/>
    <property type="evidence" value="ECO:0007669"/>
    <property type="project" value="TreeGrafter"/>
</dbReference>
<keyword evidence="5" id="KW-0963">Cytoplasm</keyword>
<dbReference type="Proteomes" id="UP000789572">
    <property type="component" value="Unassembled WGS sequence"/>
</dbReference>
<gene>
    <name evidence="9" type="ORF">POCULU_LOCUS7554</name>
</gene>
<organism evidence="9 10">
    <name type="scientific">Paraglomus occultum</name>
    <dbReference type="NCBI Taxonomy" id="144539"/>
    <lineage>
        <taxon>Eukaryota</taxon>
        <taxon>Fungi</taxon>
        <taxon>Fungi incertae sedis</taxon>
        <taxon>Mucoromycota</taxon>
        <taxon>Glomeromycotina</taxon>
        <taxon>Glomeromycetes</taxon>
        <taxon>Paraglomerales</taxon>
        <taxon>Paraglomeraceae</taxon>
        <taxon>Paraglomus</taxon>
    </lineage>
</organism>
<keyword evidence="6" id="KW-0653">Protein transport</keyword>
<dbReference type="GO" id="GO:0005737">
    <property type="term" value="C:cytoplasm"/>
    <property type="evidence" value="ECO:0007669"/>
    <property type="project" value="UniProtKB-SubCell"/>
</dbReference>
<proteinExistence type="inferred from homology"/>
<dbReference type="InterPro" id="IPR044189">
    <property type="entry name" value="XPO4/7-like"/>
</dbReference>
<evidence type="ECO:0000313" key="9">
    <source>
        <dbReference type="EMBL" id="CAG8602788.1"/>
    </source>
</evidence>
<dbReference type="AlphaFoldDB" id="A0A9N9GHQ4"/>
<dbReference type="Gene3D" id="1.25.10.10">
    <property type="entry name" value="Leucine-rich Repeat Variant"/>
    <property type="match status" value="1"/>
</dbReference>